<dbReference type="InterPro" id="IPR011042">
    <property type="entry name" value="6-blade_b-propeller_TolB-like"/>
</dbReference>
<gene>
    <name evidence="1" type="primary">Trim71_0</name>
    <name evidence="1" type="ORF">g.48054</name>
</gene>
<dbReference type="PANTHER" id="PTHR31460">
    <property type="match status" value="1"/>
</dbReference>
<protein>
    <submittedName>
        <fullName evidence="1">Tripartite motif-containing protein 71</fullName>
    </submittedName>
</protein>
<dbReference type="PANTHER" id="PTHR31460:SF0">
    <property type="entry name" value="CALCIUM-DEPENDENT PHOSPHOTRIESTERASE SUPERFAMILY PROTEIN-RELATED"/>
    <property type="match status" value="1"/>
</dbReference>
<organism evidence="1">
    <name type="scientific">Anthurium amnicola</name>
    <dbReference type="NCBI Taxonomy" id="1678845"/>
    <lineage>
        <taxon>Eukaryota</taxon>
        <taxon>Viridiplantae</taxon>
        <taxon>Streptophyta</taxon>
        <taxon>Embryophyta</taxon>
        <taxon>Tracheophyta</taxon>
        <taxon>Spermatophyta</taxon>
        <taxon>Magnoliopsida</taxon>
        <taxon>Liliopsida</taxon>
        <taxon>Araceae</taxon>
        <taxon>Pothoideae</taxon>
        <taxon>Potheae</taxon>
        <taxon>Anthurium</taxon>
    </lineage>
</organism>
<name>A0A1D1YWA9_9ARAE</name>
<reference evidence="1" key="1">
    <citation type="submission" date="2015-07" db="EMBL/GenBank/DDBJ databases">
        <title>Transcriptome Assembly of Anthurium amnicola.</title>
        <authorList>
            <person name="Suzuki J."/>
        </authorList>
    </citation>
    <scope>NUCLEOTIDE SEQUENCE</scope>
</reference>
<dbReference type="InterPro" id="IPR053224">
    <property type="entry name" value="Sensory_adhesion_molecule"/>
</dbReference>
<sequence>MGLSGLFFCSRALLAAVLLFSAAPLAVLVALERTKLATTTFEYRSRGWVRECAKWDDAGRRFLVSTFFDGGVAQVAVPEVEGAAGAHHLEERPAVQDADVAGNASVGILVDRPRERLLVAYSDVLGNRYGALGAYEMGTWRRLFLTRLSGPGDEPSDADDVAVDGEGNAYVTDAKSNKLWKLGPDGQLLSVIRSPVFTQSKDWYRNLVGLNGIVHHPNGYLLVVHTFGGQLFRVDPATEEVTVVDVAGGSLLLGDGLELLSPTKLVVAGTPSGRVVESQDDWRTAAVTAKYKGPMHRIAASATVKDGKVYLSHLIGGGVTRWTHLITEAVFSPVNA</sequence>
<proteinExistence type="predicted"/>
<accession>A0A1D1YWA9</accession>
<dbReference type="GO" id="GO:0005783">
    <property type="term" value="C:endoplasmic reticulum"/>
    <property type="evidence" value="ECO:0007669"/>
    <property type="project" value="TreeGrafter"/>
</dbReference>
<dbReference type="EMBL" id="GDJX01009057">
    <property type="protein sequence ID" value="JAT58879.1"/>
    <property type="molecule type" value="Transcribed_RNA"/>
</dbReference>
<dbReference type="Gene3D" id="2.120.10.30">
    <property type="entry name" value="TolB, C-terminal domain"/>
    <property type="match status" value="1"/>
</dbReference>
<dbReference type="AlphaFoldDB" id="A0A1D1YWA9"/>
<evidence type="ECO:0000313" key="1">
    <source>
        <dbReference type="EMBL" id="JAT58879.1"/>
    </source>
</evidence>
<dbReference type="SUPFAM" id="SSF63829">
    <property type="entry name" value="Calcium-dependent phosphotriesterase"/>
    <property type="match status" value="1"/>
</dbReference>